<evidence type="ECO:0000313" key="1">
    <source>
        <dbReference type="EMBL" id="KAI4331826.1"/>
    </source>
</evidence>
<evidence type="ECO:0000313" key="2">
    <source>
        <dbReference type="Proteomes" id="UP000828941"/>
    </source>
</evidence>
<dbReference type="Proteomes" id="UP000828941">
    <property type="component" value="Chromosome 7"/>
</dbReference>
<gene>
    <name evidence="1" type="ORF">L6164_016782</name>
</gene>
<dbReference type="EMBL" id="CM039432">
    <property type="protein sequence ID" value="KAI4331826.1"/>
    <property type="molecule type" value="Genomic_DNA"/>
</dbReference>
<protein>
    <submittedName>
        <fullName evidence="1">Uncharacterized protein</fullName>
    </submittedName>
</protein>
<reference evidence="1 2" key="1">
    <citation type="journal article" date="2022" name="DNA Res.">
        <title>Chromosomal-level genome assembly of the orchid tree Bauhinia variegata (Leguminosae; Cercidoideae) supports the allotetraploid origin hypothesis of Bauhinia.</title>
        <authorList>
            <person name="Zhong Y."/>
            <person name="Chen Y."/>
            <person name="Zheng D."/>
            <person name="Pang J."/>
            <person name="Liu Y."/>
            <person name="Luo S."/>
            <person name="Meng S."/>
            <person name="Qian L."/>
            <person name="Wei D."/>
            <person name="Dai S."/>
            <person name="Zhou R."/>
        </authorList>
    </citation>
    <scope>NUCLEOTIDE SEQUENCE [LARGE SCALE GENOMIC DNA]</scope>
    <source>
        <strain evidence="1">BV-YZ2020</strain>
    </source>
</reference>
<sequence>MALSQFLLFPNSGHSKILQPVQIKPPSLLKTNVSYVRHPIQCMAIYRRSGNFEPSIWHYDYIQSLTTEFAEEFYTKQRDELKEEVRTMLCKMANPLPQLELIDVIQRLGVDYHFSNEIKNILDHVYNNKDTFNRERNLHAAALEFRLLRAHGYHVFADVFDGFRDGKQNFKESLSADIMGMLSLYEASFYSMDNEIILDQARNFSSKYLKEFLHKIEDTEFSLLVRHTLEIPLQWRMPRLEASWFIDVYGRRKSISHSLLKLAKLDFNMVQAIHQEDLKHLSRWWKTVALEEKLSFARDRLVENFLWTVGLAFQSQFGHFRRVMTKVNALITLIDDIYDVYGTLEELELFTNVVDRWDVNAMDTLPEYMKICFIQLYNFLNEVACEEKGHQILPYLVKAWADLCKAYLIEAKWYFSGYTPSLEEYIENAWISISAPVILIHVYFLVENPIRNDGLNYLEEHCNIIRFASMILRLADDLGTSKREMETGDVPKSIQCYMHETGASEAHAREHIKSMISAAWKKMNEEANHSCFSKSFIEIATNLARMSICMYQHGDGHTDQDPETKNRILSLLFQPIPIV</sequence>
<proteinExistence type="predicted"/>
<name>A0ACB9N729_BAUVA</name>
<accession>A0ACB9N729</accession>
<organism evidence="1 2">
    <name type="scientific">Bauhinia variegata</name>
    <name type="common">Purple orchid tree</name>
    <name type="synonym">Phanera variegata</name>
    <dbReference type="NCBI Taxonomy" id="167791"/>
    <lineage>
        <taxon>Eukaryota</taxon>
        <taxon>Viridiplantae</taxon>
        <taxon>Streptophyta</taxon>
        <taxon>Embryophyta</taxon>
        <taxon>Tracheophyta</taxon>
        <taxon>Spermatophyta</taxon>
        <taxon>Magnoliopsida</taxon>
        <taxon>eudicotyledons</taxon>
        <taxon>Gunneridae</taxon>
        <taxon>Pentapetalae</taxon>
        <taxon>rosids</taxon>
        <taxon>fabids</taxon>
        <taxon>Fabales</taxon>
        <taxon>Fabaceae</taxon>
        <taxon>Cercidoideae</taxon>
        <taxon>Cercideae</taxon>
        <taxon>Bauhiniinae</taxon>
        <taxon>Bauhinia</taxon>
    </lineage>
</organism>
<comment type="caution">
    <text evidence="1">The sequence shown here is derived from an EMBL/GenBank/DDBJ whole genome shotgun (WGS) entry which is preliminary data.</text>
</comment>
<keyword evidence="2" id="KW-1185">Reference proteome</keyword>